<evidence type="ECO:0000259" key="1">
    <source>
        <dbReference type="Pfam" id="PF17648"/>
    </source>
</evidence>
<organism evidence="2 3">
    <name type="scientific">Pedobacter cryoconitis</name>
    <dbReference type="NCBI Taxonomy" id="188932"/>
    <lineage>
        <taxon>Bacteria</taxon>
        <taxon>Pseudomonadati</taxon>
        <taxon>Bacteroidota</taxon>
        <taxon>Sphingobacteriia</taxon>
        <taxon>Sphingobacteriales</taxon>
        <taxon>Sphingobacteriaceae</taxon>
        <taxon>Pedobacter</taxon>
    </lineage>
</organism>
<dbReference type="Pfam" id="PF17648">
    <property type="entry name" value="Luciferase"/>
    <property type="match status" value="1"/>
</dbReference>
<gene>
    <name evidence="2" type="ORF">HDF25_001409</name>
</gene>
<evidence type="ECO:0000313" key="2">
    <source>
        <dbReference type="EMBL" id="MBB6499268.1"/>
    </source>
</evidence>
<dbReference type="Proteomes" id="UP000521017">
    <property type="component" value="Unassembled WGS sequence"/>
</dbReference>
<dbReference type="InterPro" id="IPR040841">
    <property type="entry name" value="Luciferase_dom"/>
</dbReference>
<dbReference type="EMBL" id="JACHCC010000003">
    <property type="protein sequence ID" value="MBB6499268.1"/>
    <property type="molecule type" value="Genomic_DNA"/>
</dbReference>
<dbReference type="AlphaFoldDB" id="A0A7X0J1T1"/>
<feature type="domain" description="Luciferase" evidence="1">
    <location>
        <begin position="77"/>
        <end position="134"/>
    </location>
</feature>
<name>A0A7X0J1T1_9SPHI</name>
<dbReference type="RefSeq" id="WP_317618186.1">
    <property type="nucleotide sequence ID" value="NZ_JACHCC010000003.1"/>
</dbReference>
<sequence length="155" mass="17920">MKKNKIFLFVVSCLGFLKSVPLMALIFDSWLKLWMLSTRPVVLDWIDEIEAEVLSWEGITGTLHQYGGLQFNLGKVEIGHIHSNGIMDVLFSRQFKQELMKEGQIEDHHLFTKSGWISFLISSEEDKNYAKYLLGLSYERELHKAKRGSLVNPFV</sequence>
<accession>A0A7X0J1T1</accession>
<protein>
    <recommendedName>
        <fullName evidence="1">Luciferase domain-containing protein</fullName>
    </recommendedName>
</protein>
<proteinExistence type="predicted"/>
<evidence type="ECO:0000313" key="3">
    <source>
        <dbReference type="Proteomes" id="UP000521017"/>
    </source>
</evidence>
<reference evidence="2 3" key="1">
    <citation type="submission" date="2020-08" db="EMBL/GenBank/DDBJ databases">
        <title>Genomic Encyclopedia of Type Strains, Phase IV (KMG-V): Genome sequencing to study the core and pangenomes of soil and plant-associated prokaryotes.</title>
        <authorList>
            <person name="Whitman W."/>
        </authorList>
    </citation>
    <scope>NUCLEOTIDE SEQUENCE [LARGE SCALE GENOMIC DNA]</scope>
    <source>
        <strain evidence="2 3">M2T3</strain>
    </source>
</reference>
<comment type="caution">
    <text evidence="2">The sequence shown here is derived from an EMBL/GenBank/DDBJ whole genome shotgun (WGS) entry which is preliminary data.</text>
</comment>